<dbReference type="AlphaFoldDB" id="A0AAN3A5H6"/>
<evidence type="ECO:0000313" key="5">
    <source>
        <dbReference type="EMBL" id="EDO10228.1"/>
    </source>
</evidence>
<dbReference type="GeneID" id="29452820"/>
<gene>
    <name evidence="5" type="ORF">BACOVA_03674</name>
</gene>
<dbReference type="GO" id="GO:0016020">
    <property type="term" value="C:membrane"/>
    <property type="evidence" value="ECO:0007669"/>
    <property type="project" value="InterPro"/>
</dbReference>
<name>A0AAN3A5H6_BACO1</name>
<reference evidence="6" key="2">
    <citation type="submission" date="2007-04" db="EMBL/GenBank/DDBJ databases">
        <title>Draft genome sequence of Bacteroides ovatus (ATCC 8483).</title>
        <authorList>
            <person name="Sudarsanam P."/>
            <person name="Ley R."/>
            <person name="Guruge J."/>
            <person name="Turnbaugh P.J."/>
            <person name="Mahowald M."/>
            <person name="Liep D."/>
            <person name="Gordon J."/>
        </authorList>
    </citation>
    <scope>NUCLEOTIDE SEQUENCE [LARGE SCALE GENOMIC DNA]</scope>
    <source>
        <strain evidence="6">ATCC 8483 / DSM 1896 / JCM 5824 / BCRC 10623 / CCUG 4943 / NCTC 11153</strain>
    </source>
</reference>
<keyword evidence="3" id="KW-0328">Glycosyltransferase</keyword>
<evidence type="ECO:0008006" key="7">
    <source>
        <dbReference type="Google" id="ProtNLM"/>
    </source>
</evidence>
<evidence type="ECO:0000256" key="3">
    <source>
        <dbReference type="ARBA" id="ARBA00022676"/>
    </source>
</evidence>
<dbReference type="Proteomes" id="UP000005475">
    <property type="component" value="Unassembled WGS sequence"/>
</dbReference>
<protein>
    <recommendedName>
        <fullName evidence="7">Glycosyltransferase family 6</fullName>
    </recommendedName>
</protein>
<dbReference type="NCBIfam" id="NF041524">
    <property type="entry name" value="Gltr_6"/>
    <property type="match status" value="1"/>
</dbReference>
<dbReference type="InterPro" id="IPR029044">
    <property type="entry name" value="Nucleotide-diphossugar_trans"/>
</dbReference>
<reference evidence="5 6" key="1">
    <citation type="submission" date="2007-03" db="EMBL/GenBank/DDBJ databases">
        <authorList>
            <person name="Fulton L."/>
            <person name="Clifton S."/>
            <person name="Fulton B."/>
            <person name="Xu J."/>
            <person name="Minx P."/>
            <person name="Pepin K.H."/>
            <person name="Johnson M."/>
            <person name="Thiruvilangam P."/>
            <person name="Bhonagiri V."/>
            <person name="Nash W.E."/>
            <person name="Mardis E.R."/>
            <person name="Wilson R.K."/>
        </authorList>
    </citation>
    <scope>NUCLEOTIDE SEQUENCE [LARGE SCALE GENOMIC DNA]</scope>
    <source>
        <strain evidence="6">ATCC 8483 / DSM 1896 / JCM 5824 / BCRC 10623 / CCUG 4943 / NCTC 11153</strain>
    </source>
</reference>
<accession>A0AAN3A5H6</accession>
<comment type="similarity">
    <text evidence="2">Belongs to the glycosyltransferase 6 family.</text>
</comment>
<keyword evidence="4" id="KW-0808">Transferase</keyword>
<dbReference type="GO" id="GO:0005975">
    <property type="term" value="P:carbohydrate metabolic process"/>
    <property type="evidence" value="ECO:0007669"/>
    <property type="project" value="InterPro"/>
</dbReference>
<evidence type="ECO:0000256" key="1">
    <source>
        <dbReference type="ARBA" id="ARBA00001936"/>
    </source>
</evidence>
<dbReference type="Gene3D" id="3.90.550.10">
    <property type="entry name" value="Spore Coat Polysaccharide Biosynthesis Protein SpsA, Chain A"/>
    <property type="match status" value="1"/>
</dbReference>
<dbReference type="GO" id="GO:0031982">
    <property type="term" value="C:vesicle"/>
    <property type="evidence" value="ECO:0007669"/>
    <property type="project" value="TreeGrafter"/>
</dbReference>
<organism evidence="5 6">
    <name type="scientific">Bacteroides ovatus (strain ATCC 8483 / DSM 1896 / JCM 5824 / BCRC 10623 / CCUG 4943 / NCTC 11153)</name>
    <dbReference type="NCBI Taxonomy" id="411476"/>
    <lineage>
        <taxon>Bacteria</taxon>
        <taxon>Pseudomonadati</taxon>
        <taxon>Bacteroidota</taxon>
        <taxon>Bacteroidia</taxon>
        <taxon>Bacteroidales</taxon>
        <taxon>Bacteroidaceae</taxon>
        <taxon>Bacteroides</taxon>
    </lineage>
</organism>
<proteinExistence type="inferred from homology"/>
<comment type="caution">
    <text evidence="5">The sequence shown here is derived from an EMBL/GenBank/DDBJ whole genome shotgun (WGS) entry which is preliminary data.</text>
</comment>
<dbReference type="RefSeq" id="WP_004299955.1">
    <property type="nucleotide sequence ID" value="NZ_DS264582.1"/>
</dbReference>
<dbReference type="InterPro" id="IPR005076">
    <property type="entry name" value="Glyco_trans_6"/>
</dbReference>
<dbReference type="PANTHER" id="PTHR10462:SF51">
    <property type="entry name" value="GLOBOSIDE ALPHA-1,3-N-ACETYLGALACTOSAMINYLTRANSFERASE 1-LIKE"/>
    <property type="match status" value="1"/>
</dbReference>
<evidence type="ECO:0000256" key="4">
    <source>
        <dbReference type="ARBA" id="ARBA00022679"/>
    </source>
</evidence>
<evidence type="ECO:0000256" key="2">
    <source>
        <dbReference type="ARBA" id="ARBA00010413"/>
    </source>
</evidence>
<evidence type="ECO:0000313" key="6">
    <source>
        <dbReference type="Proteomes" id="UP000005475"/>
    </source>
</evidence>
<sequence>MTIAILYICTGCYNQFFKGFYESCEKNFLIQTDKTYFVWTDDDHLADGRSNVRIYHKECAGFPADSLFRFEMFLQAEQEIMKYDYVYFFNANAMCIEPIGNEILPDESGLSMGIWGGKRLHQHPMFYPYERNRKSWAYVAPYGKDYTYFMGGLNGGRPKEYLEMVRTLSVNIRDDYDRGIIALVHDESHINAYMRSHPCKILPVELNRPEEWADEHTKLIFREKTHIDPYFNKGRKTSLCARFKKGTTILFNAIRWYVKL</sequence>
<dbReference type="PANTHER" id="PTHR10462">
    <property type="entry name" value="GLYCOSYLTRANSFERASE-RELATED"/>
    <property type="match status" value="1"/>
</dbReference>
<dbReference type="SUPFAM" id="SSF53448">
    <property type="entry name" value="Nucleotide-diphospho-sugar transferases"/>
    <property type="match status" value="1"/>
</dbReference>
<dbReference type="EMBL" id="AAXF02000052">
    <property type="protein sequence ID" value="EDO10228.1"/>
    <property type="molecule type" value="Genomic_DNA"/>
</dbReference>
<dbReference type="GO" id="GO:0016758">
    <property type="term" value="F:hexosyltransferase activity"/>
    <property type="evidence" value="ECO:0007669"/>
    <property type="project" value="InterPro"/>
</dbReference>
<dbReference type="Pfam" id="PF03414">
    <property type="entry name" value="Glyco_transf_6"/>
    <property type="match status" value="1"/>
</dbReference>
<dbReference type="InterPro" id="IPR048174">
    <property type="entry name" value="WbnI-like"/>
</dbReference>
<comment type="cofactor">
    <cofactor evidence="1">
        <name>Mn(2+)</name>
        <dbReference type="ChEBI" id="CHEBI:29035"/>
    </cofactor>
</comment>